<dbReference type="EMBL" id="JBBPBM010000080">
    <property type="protein sequence ID" value="KAK8510995.1"/>
    <property type="molecule type" value="Genomic_DNA"/>
</dbReference>
<comment type="caution">
    <text evidence="1">The sequence shown here is derived from an EMBL/GenBank/DDBJ whole genome shotgun (WGS) entry which is preliminary data.</text>
</comment>
<reference evidence="1 2" key="1">
    <citation type="journal article" date="2024" name="G3 (Bethesda)">
        <title>Genome assembly of Hibiscus sabdariffa L. provides insights into metabolisms of medicinal natural products.</title>
        <authorList>
            <person name="Kim T."/>
        </authorList>
    </citation>
    <scope>NUCLEOTIDE SEQUENCE [LARGE SCALE GENOMIC DNA]</scope>
    <source>
        <strain evidence="1">TK-2024</strain>
        <tissue evidence="1">Old leaves</tissue>
    </source>
</reference>
<dbReference type="PANTHER" id="PTHR34427:SF5">
    <property type="entry name" value="DUF4283 DOMAIN-CONTAINING PROTEIN"/>
    <property type="match status" value="1"/>
</dbReference>
<name>A0ABR2BV93_9ROSI</name>
<evidence type="ECO:0008006" key="3">
    <source>
        <dbReference type="Google" id="ProtNLM"/>
    </source>
</evidence>
<organism evidence="1 2">
    <name type="scientific">Hibiscus sabdariffa</name>
    <name type="common">roselle</name>
    <dbReference type="NCBI Taxonomy" id="183260"/>
    <lineage>
        <taxon>Eukaryota</taxon>
        <taxon>Viridiplantae</taxon>
        <taxon>Streptophyta</taxon>
        <taxon>Embryophyta</taxon>
        <taxon>Tracheophyta</taxon>
        <taxon>Spermatophyta</taxon>
        <taxon>Magnoliopsida</taxon>
        <taxon>eudicotyledons</taxon>
        <taxon>Gunneridae</taxon>
        <taxon>Pentapetalae</taxon>
        <taxon>rosids</taxon>
        <taxon>malvids</taxon>
        <taxon>Malvales</taxon>
        <taxon>Malvaceae</taxon>
        <taxon>Malvoideae</taxon>
        <taxon>Hibiscus</taxon>
    </lineage>
</organism>
<sequence>MPELVANGSELKNTDVGNGITLNMERGDIAWLEKCIVGQIKGLPLEAWNVSTITSIASLWGKVIKVDDDTVTRNRLDCARILLGVNCSSVIPQSFKVVCNGVKHWIRTSIKDFEDNKFWINEDASEYNQAQKDSCHFEDCNISVEAVSVDANLNVEEQMLSKGLLPQEHVQKLDTKEATLGLGRSTFNQPNFWASRNQLLDFYKLVKIHSFSSNEALSKDQPAPFNPHANANSSPNLEAKLTLKVCNEVGLHFVDIDIVVCKRLEEIAEGINWSRFREAFCLIVYVSCLIVSTCR</sequence>
<gene>
    <name evidence="1" type="ORF">V6N12_036907</name>
</gene>
<dbReference type="PANTHER" id="PTHR34427">
    <property type="entry name" value="DUF4283 DOMAIN PROTEIN"/>
    <property type="match status" value="1"/>
</dbReference>
<accession>A0ABR2BV93</accession>
<keyword evidence="2" id="KW-1185">Reference proteome</keyword>
<protein>
    <recommendedName>
        <fullName evidence="3">DUF4283 domain-containing protein</fullName>
    </recommendedName>
</protein>
<evidence type="ECO:0000313" key="2">
    <source>
        <dbReference type="Proteomes" id="UP001472677"/>
    </source>
</evidence>
<dbReference type="Proteomes" id="UP001472677">
    <property type="component" value="Unassembled WGS sequence"/>
</dbReference>
<evidence type="ECO:0000313" key="1">
    <source>
        <dbReference type="EMBL" id="KAK8510995.1"/>
    </source>
</evidence>
<proteinExistence type="predicted"/>